<dbReference type="InterPro" id="IPR014710">
    <property type="entry name" value="RmlC-like_jellyroll"/>
</dbReference>
<evidence type="ECO:0000259" key="1">
    <source>
        <dbReference type="Pfam" id="PF06172"/>
    </source>
</evidence>
<evidence type="ECO:0000313" key="4">
    <source>
        <dbReference type="EMBL" id="VFK09639.1"/>
    </source>
</evidence>
<evidence type="ECO:0000313" key="3">
    <source>
        <dbReference type="EMBL" id="VFK06376.1"/>
    </source>
</evidence>
<gene>
    <name evidence="3" type="ORF">BECKH772A_GA0070896_106362</name>
    <name evidence="2" type="ORF">BECKH772B_GA0070898_1009714</name>
    <name evidence="4" type="ORF">BECKH772C_GA0070978_106262</name>
</gene>
<feature type="domain" description="DUF985" evidence="1">
    <location>
        <begin position="6"/>
        <end position="43"/>
    </location>
</feature>
<dbReference type="EMBL" id="CAADFG010000636">
    <property type="protein sequence ID" value="VFK06376.1"/>
    <property type="molecule type" value="Genomic_DNA"/>
</dbReference>
<protein>
    <submittedName>
        <fullName evidence="3">Cupin superfamily (DUF985)</fullName>
    </submittedName>
</protein>
<dbReference type="SUPFAM" id="SSF51182">
    <property type="entry name" value="RmlC-like cupins"/>
    <property type="match status" value="1"/>
</dbReference>
<dbReference type="EMBL" id="CAADFJ010000626">
    <property type="protein sequence ID" value="VFK09639.1"/>
    <property type="molecule type" value="Genomic_DNA"/>
</dbReference>
<accession>A0A450VNH8</accession>
<sequence>MKDKNTIIQSLKLERHREGGYFSETYRSTQQVETERSGQNRSLARLRLRFVGWAKERSDVPIMDVPITGLIIDGHGAEGAFAHPTRDALSGRSGPCPRLGLPMVSGLSMR</sequence>
<dbReference type="EMBL" id="CAADFI010000097">
    <property type="protein sequence ID" value="VFJ96776.1"/>
    <property type="molecule type" value="Genomic_DNA"/>
</dbReference>
<reference evidence="3" key="1">
    <citation type="submission" date="2019-02" db="EMBL/GenBank/DDBJ databases">
        <authorList>
            <person name="Gruber-Vodicka R. H."/>
            <person name="Seah K. B. B."/>
        </authorList>
    </citation>
    <scope>NUCLEOTIDE SEQUENCE</scope>
    <source>
        <strain evidence="4">BECK_SA2B12</strain>
        <strain evidence="3">BECK_SA2B15</strain>
        <strain evidence="2">BECK_SA2B20</strain>
    </source>
</reference>
<organism evidence="3">
    <name type="scientific">Candidatus Kentrum eta</name>
    <dbReference type="NCBI Taxonomy" id="2126337"/>
    <lineage>
        <taxon>Bacteria</taxon>
        <taxon>Pseudomonadati</taxon>
        <taxon>Pseudomonadota</taxon>
        <taxon>Gammaproteobacteria</taxon>
        <taxon>Candidatus Kentrum</taxon>
    </lineage>
</organism>
<dbReference type="InterPro" id="IPR009327">
    <property type="entry name" value="Cupin_DUF985"/>
</dbReference>
<dbReference type="Gene3D" id="2.60.120.10">
    <property type="entry name" value="Jelly Rolls"/>
    <property type="match status" value="1"/>
</dbReference>
<dbReference type="Pfam" id="PF06172">
    <property type="entry name" value="Cupin_5"/>
    <property type="match status" value="1"/>
</dbReference>
<name>A0A450VNH8_9GAMM</name>
<proteinExistence type="predicted"/>
<dbReference type="InterPro" id="IPR011051">
    <property type="entry name" value="RmlC_Cupin_sf"/>
</dbReference>
<evidence type="ECO:0000313" key="2">
    <source>
        <dbReference type="EMBL" id="VFJ96776.1"/>
    </source>
</evidence>
<dbReference type="AlphaFoldDB" id="A0A450VNH8"/>